<dbReference type="OrthoDB" id="197698at2"/>
<keyword evidence="2" id="KW-1185">Reference proteome</keyword>
<gene>
    <name evidence="1" type="ordered locus">Amuc_0224</name>
</gene>
<sequence length="193" mass="22264">MALFLIGKEALEHPKIRMCRLNVTNPGGKTRRECHNHPMTHASPAPDEQEFWLFIQDAPLPSAEELQKNMFRLDGCFRLNLSGEPENAPDHVMKGEYLDEEGESQLDVFWVMETDDARQAFKKDGAALRQIGNRTKMLRFILEDEYALGHVFAMIHAILEHRDGLLVIPDTRGNIILERRKALDFLNREIRES</sequence>
<dbReference type="AlphaFoldDB" id="B2UMB8"/>
<accession>B2UMB8</accession>
<name>B2UMB8_AKKM8</name>
<dbReference type="Proteomes" id="UP000001031">
    <property type="component" value="Chromosome"/>
</dbReference>
<proteinExistence type="predicted"/>
<dbReference type="PaxDb" id="349741-Amuc_0224"/>
<evidence type="ECO:0000313" key="2">
    <source>
        <dbReference type="Proteomes" id="UP000001031"/>
    </source>
</evidence>
<dbReference type="RefSeq" id="WP_012419282.1">
    <property type="nucleotide sequence ID" value="NC_010655.1"/>
</dbReference>
<dbReference type="KEGG" id="amu:Amuc_0224"/>
<dbReference type="HOGENOM" id="CLU_1406143_0_0_0"/>
<protein>
    <submittedName>
        <fullName evidence="1">Uncharacterized protein</fullName>
    </submittedName>
</protein>
<evidence type="ECO:0000313" key="1">
    <source>
        <dbReference type="EMBL" id="ACD04067.1"/>
    </source>
</evidence>
<dbReference type="EMBL" id="CP001071">
    <property type="protein sequence ID" value="ACD04067.1"/>
    <property type="molecule type" value="Genomic_DNA"/>
</dbReference>
<organism evidence="1 2">
    <name type="scientific">Akkermansia muciniphila (strain ATCC BAA-835 / DSM 22959 / JCM 33894 / BCRC 81048 / CCUG 64013 / CIP 107961 / Muc)</name>
    <dbReference type="NCBI Taxonomy" id="349741"/>
    <lineage>
        <taxon>Bacteria</taxon>
        <taxon>Pseudomonadati</taxon>
        <taxon>Verrucomicrobiota</taxon>
        <taxon>Verrucomicrobiia</taxon>
        <taxon>Verrucomicrobiales</taxon>
        <taxon>Akkermansiaceae</taxon>
        <taxon>Akkermansia</taxon>
    </lineage>
</organism>
<reference evidence="2" key="1">
    <citation type="journal article" date="2011" name="PLoS ONE">
        <title>The genome of Akkermansia muciniphila, a dedicated intestinal mucin degrader, and its use in exploring intestinal metagenomes.</title>
        <authorList>
            <person name="van Passel M.W."/>
            <person name="Kant R."/>
            <person name="Zoetendal E.G."/>
            <person name="Plugge C.M."/>
            <person name="Derrien M."/>
            <person name="Malfatti S.A."/>
            <person name="Chain P.S."/>
            <person name="Woyke T."/>
            <person name="Palva A."/>
            <person name="de Vos W.M."/>
            <person name="Smidt H."/>
        </authorList>
    </citation>
    <scope>NUCLEOTIDE SEQUENCE [LARGE SCALE GENOMIC DNA]</scope>
    <source>
        <strain evidence="2">ATCC BAA-835 / DSM 22959 / JCM 33894 / BCRC 81048 / CCUG 64013 / CIP 107961 / Muc</strain>
    </source>
</reference>